<dbReference type="InterPro" id="IPR036237">
    <property type="entry name" value="Xyl_isomerase-like_sf"/>
</dbReference>
<evidence type="ECO:0000256" key="1">
    <source>
        <dbReference type="ARBA" id="ARBA00023235"/>
    </source>
</evidence>
<keyword evidence="1 2" id="KW-0413">Isomerase</keyword>
<comment type="caution">
    <text evidence="5">The sequence shown here is derived from an EMBL/GenBank/DDBJ whole genome shotgun (WGS) entry which is preliminary data.</text>
</comment>
<dbReference type="SUPFAM" id="SSF51658">
    <property type="entry name" value="Xylose isomerase-like"/>
    <property type="match status" value="1"/>
</dbReference>
<proteinExistence type="inferred from homology"/>
<dbReference type="Proteomes" id="UP001551482">
    <property type="component" value="Unassembled WGS sequence"/>
</dbReference>
<dbReference type="PANTHER" id="PTHR43489">
    <property type="entry name" value="ISOMERASE"/>
    <property type="match status" value="1"/>
</dbReference>
<dbReference type="PIRSF" id="PIRSF006241">
    <property type="entry name" value="HyI"/>
    <property type="match status" value="1"/>
</dbReference>
<dbReference type="InterPro" id="IPR050417">
    <property type="entry name" value="Sugar_Epim/Isomerase"/>
</dbReference>
<sequence>MTVSAGLPRFDVNLSILFTELPLLERPRAAAEAGFTEVELWWPFDGPTPADAELDALERALADAGVSLVGLNFDAGDMPGGDRGLLSRPADSDRFRANIDVAVGFAARVGCRALNALYGNRVDGLDPAVQAELALENLASAARAAHREGAVVLVEAVNTVENPRYQLDSAKAAVEVVDAVNAATGLGNTRFLLDLYHLATMGEDLPAVIAAYADRVGHVQIADSPGRGQPGTGGLDFDDLFGRLAAAGYDGRIGLEYKPVGGPSADSFGWLPRENRSGRGNA</sequence>
<keyword evidence="6" id="KW-1185">Reference proteome</keyword>
<feature type="domain" description="Xylose isomerase-like TIM barrel" evidence="4">
    <location>
        <begin position="28"/>
        <end position="271"/>
    </location>
</feature>
<reference evidence="5 6" key="1">
    <citation type="submission" date="2024-06" db="EMBL/GenBank/DDBJ databases">
        <title>The Natural Products Discovery Center: Release of the First 8490 Sequenced Strains for Exploring Actinobacteria Biosynthetic Diversity.</title>
        <authorList>
            <person name="Kalkreuter E."/>
            <person name="Kautsar S.A."/>
            <person name="Yang D."/>
            <person name="Bader C.D."/>
            <person name="Teijaro C.N."/>
            <person name="Fluegel L."/>
            <person name="Davis C.M."/>
            <person name="Simpson J.R."/>
            <person name="Lauterbach L."/>
            <person name="Steele A.D."/>
            <person name="Gui C."/>
            <person name="Meng S."/>
            <person name="Li G."/>
            <person name="Viehrig K."/>
            <person name="Ye F."/>
            <person name="Su P."/>
            <person name="Kiefer A.F."/>
            <person name="Nichols A."/>
            <person name="Cepeda A.J."/>
            <person name="Yan W."/>
            <person name="Fan B."/>
            <person name="Jiang Y."/>
            <person name="Adhikari A."/>
            <person name="Zheng C.-J."/>
            <person name="Schuster L."/>
            <person name="Cowan T.M."/>
            <person name="Smanski M.J."/>
            <person name="Chevrette M.G."/>
            <person name="De Carvalho L.P.S."/>
            <person name="Shen B."/>
        </authorList>
    </citation>
    <scope>NUCLEOTIDE SEQUENCE [LARGE SCALE GENOMIC DNA]</scope>
    <source>
        <strain evidence="5 6">NPDC048946</strain>
    </source>
</reference>
<name>A0ABV3DUI6_9ACTN</name>
<dbReference type="EMBL" id="JBEZFP010000174">
    <property type="protein sequence ID" value="MEU8139427.1"/>
    <property type="molecule type" value="Genomic_DNA"/>
</dbReference>
<evidence type="ECO:0000313" key="5">
    <source>
        <dbReference type="EMBL" id="MEU8139427.1"/>
    </source>
</evidence>
<evidence type="ECO:0000313" key="6">
    <source>
        <dbReference type="Proteomes" id="UP001551482"/>
    </source>
</evidence>
<feature type="region of interest" description="Disordered" evidence="3">
    <location>
        <begin position="262"/>
        <end position="282"/>
    </location>
</feature>
<evidence type="ECO:0000256" key="3">
    <source>
        <dbReference type="SAM" id="MobiDB-lite"/>
    </source>
</evidence>
<accession>A0ABV3DUI6</accession>
<gene>
    <name evidence="5" type="ORF">AB0C36_38755</name>
</gene>
<dbReference type="PANTHER" id="PTHR43489:SF6">
    <property type="entry name" value="HYDROXYPYRUVATE ISOMERASE-RELATED"/>
    <property type="match status" value="1"/>
</dbReference>
<evidence type="ECO:0000256" key="2">
    <source>
        <dbReference type="PIRNR" id="PIRNR006241"/>
    </source>
</evidence>
<protein>
    <submittedName>
        <fullName evidence="5">TIM barrel protein</fullName>
    </submittedName>
</protein>
<comment type="similarity">
    <text evidence="2">Belongs to the hyi family.</text>
</comment>
<dbReference type="InterPro" id="IPR026040">
    <property type="entry name" value="HyI-like"/>
</dbReference>
<dbReference type="Pfam" id="PF01261">
    <property type="entry name" value="AP_endonuc_2"/>
    <property type="match status" value="1"/>
</dbReference>
<feature type="compositionally biased region" description="Basic and acidic residues" evidence="3">
    <location>
        <begin position="273"/>
        <end position="282"/>
    </location>
</feature>
<organism evidence="5 6">
    <name type="scientific">Streptodolium elevatio</name>
    <dbReference type="NCBI Taxonomy" id="3157996"/>
    <lineage>
        <taxon>Bacteria</taxon>
        <taxon>Bacillati</taxon>
        <taxon>Actinomycetota</taxon>
        <taxon>Actinomycetes</taxon>
        <taxon>Kitasatosporales</taxon>
        <taxon>Streptomycetaceae</taxon>
        <taxon>Streptodolium</taxon>
    </lineage>
</organism>
<dbReference type="Gene3D" id="3.20.20.150">
    <property type="entry name" value="Divalent-metal-dependent TIM barrel enzymes"/>
    <property type="match status" value="1"/>
</dbReference>
<dbReference type="RefSeq" id="WP_358363521.1">
    <property type="nucleotide sequence ID" value="NZ_JBEZFP010000174.1"/>
</dbReference>
<dbReference type="InterPro" id="IPR013022">
    <property type="entry name" value="Xyl_isomerase-like_TIM-brl"/>
</dbReference>
<evidence type="ECO:0000259" key="4">
    <source>
        <dbReference type="Pfam" id="PF01261"/>
    </source>
</evidence>